<reference evidence="1 2" key="1">
    <citation type="submission" date="2019-03" db="EMBL/GenBank/DDBJ databases">
        <title>Genomic Encyclopedia of Type Strains, Phase IV (KMG-IV): sequencing the most valuable type-strain genomes for metagenomic binning, comparative biology and taxonomic classification.</title>
        <authorList>
            <person name="Goeker M."/>
        </authorList>
    </citation>
    <scope>NUCLEOTIDE SEQUENCE [LARGE SCALE GENOMIC DNA]</scope>
    <source>
        <strain evidence="1 2">DSM 45361</strain>
    </source>
</reference>
<name>A0A4R6SHK0_LABRH</name>
<gene>
    <name evidence="1" type="ORF">EV186_1021152</name>
</gene>
<organism evidence="1 2">
    <name type="scientific">Labedaea rhizosphaerae</name>
    <dbReference type="NCBI Taxonomy" id="598644"/>
    <lineage>
        <taxon>Bacteria</taxon>
        <taxon>Bacillati</taxon>
        <taxon>Actinomycetota</taxon>
        <taxon>Actinomycetes</taxon>
        <taxon>Pseudonocardiales</taxon>
        <taxon>Pseudonocardiaceae</taxon>
        <taxon>Labedaea</taxon>
    </lineage>
</organism>
<sequence length="134" mass="15191">MSMTADEVIDLLTMIAAFDQRTVGDDDVQAWLLIATAEDWTSPLAQRAVIEHYRRGGDRPRIKPGHITDTLTDLRRTISRTLLRADLQPPRELADDPRAEITWRRDHARQITDRALAAWARGEDLPQLDPPTTG</sequence>
<dbReference type="RefSeq" id="WP_133849884.1">
    <property type="nucleotide sequence ID" value="NZ_SNXZ01000002.1"/>
</dbReference>
<dbReference type="AlphaFoldDB" id="A0A4R6SHK0"/>
<evidence type="ECO:0000313" key="2">
    <source>
        <dbReference type="Proteomes" id="UP000295444"/>
    </source>
</evidence>
<comment type="caution">
    <text evidence="1">The sequence shown here is derived from an EMBL/GenBank/DDBJ whole genome shotgun (WGS) entry which is preliminary data.</text>
</comment>
<accession>A0A4R6SHK0</accession>
<protein>
    <submittedName>
        <fullName evidence="1">Uncharacterized protein</fullName>
    </submittedName>
</protein>
<dbReference type="Proteomes" id="UP000295444">
    <property type="component" value="Unassembled WGS sequence"/>
</dbReference>
<dbReference type="OrthoDB" id="4239989at2"/>
<keyword evidence="2" id="KW-1185">Reference proteome</keyword>
<dbReference type="EMBL" id="SNXZ01000002">
    <property type="protein sequence ID" value="TDQ01284.1"/>
    <property type="molecule type" value="Genomic_DNA"/>
</dbReference>
<evidence type="ECO:0000313" key="1">
    <source>
        <dbReference type="EMBL" id="TDQ01284.1"/>
    </source>
</evidence>
<proteinExistence type="predicted"/>